<protein>
    <submittedName>
        <fullName evidence="2">YdaU family protein</fullName>
    </submittedName>
</protein>
<dbReference type="RefSeq" id="WP_166137916.1">
    <property type="nucleotide sequence ID" value="NZ_CP060811.1"/>
</dbReference>
<reference evidence="2 3" key="1">
    <citation type="submission" date="2020-08" db="EMBL/GenBank/DDBJ databases">
        <title>Emergence of ISAba1-mediated novel tet(X) in Acinetobacter variabilis from a chicken farm.</title>
        <authorList>
            <person name="Peng K."/>
            <person name="Li R."/>
        </authorList>
    </citation>
    <scope>NUCLEOTIDE SEQUENCE [LARGE SCALE GENOMIC DNA]</scope>
    <source>
        <strain evidence="2 3">XM9F202-2</strain>
    </source>
</reference>
<dbReference type="Proteomes" id="UP000596079">
    <property type="component" value="Chromosome"/>
</dbReference>
<feature type="region of interest" description="Disordered" evidence="1">
    <location>
        <begin position="103"/>
        <end position="139"/>
    </location>
</feature>
<organism evidence="2 3">
    <name type="scientific">Acinetobacter variabilis</name>
    <dbReference type="NCBI Taxonomy" id="70346"/>
    <lineage>
        <taxon>Bacteria</taxon>
        <taxon>Pseudomonadati</taxon>
        <taxon>Pseudomonadota</taxon>
        <taxon>Gammaproteobacteria</taxon>
        <taxon>Moraxellales</taxon>
        <taxon>Moraxellaceae</taxon>
        <taxon>Acinetobacter</taxon>
    </lineage>
</organism>
<sequence length="248" mass="29135">MNYFNFHIGDFNSSTRHLSIIERAIYRDLLDIYYETEKPISADELDRIFRKILCKSEEEKNIAMSILDEFFELRDGNYHNRRCDKELEEYRAKLFNLSKAGKASAAKRKGQHQSSDEQQNNGCSSDDPNQDPRSKIQQPISKNQKLNLEVCSVEDLLKLWNPTIDTVNQYLQISGLPTITDTDFKKRKPEFLAYYRLQIIKGKLDGTELMGKFISWITNQKEKINDKKQEVKRKGESPWKKDENLEKL</sequence>
<dbReference type="EMBL" id="CP060811">
    <property type="protein sequence ID" value="QQN88747.1"/>
    <property type="molecule type" value="Genomic_DNA"/>
</dbReference>
<gene>
    <name evidence="2" type="ORF">IAQ69_03430</name>
</gene>
<dbReference type="AlphaFoldDB" id="A0A7T7WKP1"/>
<evidence type="ECO:0000313" key="3">
    <source>
        <dbReference type="Proteomes" id="UP000596079"/>
    </source>
</evidence>
<accession>A0A7T7WKP1</accession>
<proteinExistence type="predicted"/>
<feature type="region of interest" description="Disordered" evidence="1">
    <location>
        <begin position="226"/>
        <end position="248"/>
    </location>
</feature>
<name>A0A7T7WKP1_9GAMM</name>
<dbReference type="InterPro" id="IPR010781">
    <property type="entry name" value="DUF1376"/>
</dbReference>
<dbReference type="Pfam" id="PF07120">
    <property type="entry name" value="DUF1376"/>
    <property type="match status" value="1"/>
</dbReference>
<evidence type="ECO:0000256" key="1">
    <source>
        <dbReference type="SAM" id="MobiDB-lite"/>
    </source>
</evidence>
<feature type="compositionally biased region" description="Polar residues" evidence="1">
    <location>
        <begin position="112"/>
        <end position="127"/>
    </location>
</feature>
<evidence type="ECO:0000313" key="2">
    <source>
        <dbReference type="EMBL" id="QQN88747.1"/>
    </source>
</evidence>